<dbReference type="InterPro" id="IPR013320">
    <property type="entry name" value="ConA-like_dom_sf"/>
</dbReference>
<dbReference type="SMART" id="SM00276">
    <property type="entry name" value="GLECT"/>
    <property type="match status" value="8"/>
</dbReference>
<evidence type="ECO:0000313" key="4">
    <source>
        <dbReference type="EMBL" id="KAK9958284.1"/>
    </source>
</evidence>
<dbReference type="SUPFAM" id="SSF49899">
    <property type="entry name" value="Concanavalin A-like lectins/glucanases"/>
    <property type="match status" value="8"/>
</dbReference>
<reference evidence="4 5" key="1">
    <citation type="submission" date="2024-05" db="EMBL/GenBank/DDBJ databases">
        <title>A high-quality chromosomal-level genome assembly of Topmouth culter (Culter alburnus).</title>
        <authorList>
            <person name="Zhao H."/>
        </authorList>
    </citation>
    <scope>NUCLEOTIDE SEQUENCE [LARGE SCALE GENOMIC DNA]</scope>
    <source>
        <strain evidence="4">CATC2023</strain>
        <tissue evidence="4">Muscle</tissue>
    </source>
</reference>
<dbReference type="Gene3D" id="2.60.120.200">
    <property type="match status" value="8"/>
</dbReference>
<evidence type="ECO:0000256" key="1">
    <source>
        <dbReference type="ARBA" id="ARBA00022734"/>
    </source>
</evidence>
<keyword evidence="5" id="KW-1185">Reference proteome</keyword>
<comment type="caution">
    <text evidence="4">The sequence shown here is derived from an EMBL/GenBank/DDBJ whole genome shotgun (WGS) entry which is preliminary data.</text>
</comment>
<accession>A0AAW1Z9Y7</accession>
<feature type="domain" description="Galectin" evidence="3">
    <location>
        <begin position="911"/>
        <end position="1040"/>
    </location>
</feature>
<dbReference type="GO" id="GO:0030246">
    <property type="term" value="F:carbohydrate binding"/>
    <property type="evidence" value="ECO:0007669"/>
    <property type="project" value="UniProtKB-KW"/>
</dbReference>
<dbReference type="SMART" id="SM00908">
    <property type="entry name" value="Gal-bind_lectin"/>
    <property type="match status" value="8"/>
</dbReference>
<evidence type="ECO:0000259" key="3">
    <source>
        <dbReference type="PROSITE" id="PS51304"/>
    </source>
</evidence>
<feature type="domain" description="Galectin" evidence="3">
    <location>
        <begin position="738"/>
        <end position="867"/>
    </location>
</feature>
<gene>
    <name evidence="4" type="ORF">ABG768_010419</name>
</gene>
<keyword evidence="2" id="KW-0677">Repeat</keyword>
<dbReference type="Pfam" id="PF00337">
    <property type="entry name" value="Gal-bind_lectin"/>
    <property type="match status" value="8"/>
</dbReference>
<dbReference type="PANTHER" id="PTHR11346">
    <property type="entry name" value="GALECTIN"/>
    <property type="match status" value="1"/>
</dbReference>
<keyword evidence="1" id="KW-0430">Lectin</keyword>
<name>A0AAW1Z9Y7_CULAL</name>
<dbReference type="PROSITE" id="PS51304">
    <property type="entry name" value="GALECTIN"/>
    <property type="match status" value="8"/>
</dbReference>
<dbReference type="Proteomes" id="UP001479290">
    <property type="component" value="Unassembled WGS sequence"/>
</dbReference>
<dbReference type="InterPro" id="IPR044156">
    <property type="entry name" value="Galectin-like"/>
</dbReference>
<evidence type="ECO:0000313" key="5">
    <source>
        <dbReference type="Proteomes" id="UP001479290"/>
    </source>
</evidence>
<proteinExistence type="predicted"/>
<dbReference type="EMBL" id="JAWDJR010000018">
    <property type="protein sequence ID" value="KAK9958284.1"/>
    <property type="molecule type" value="Genomic_DNA"/>
</dbReference>
<feature type="domain" description="Galectin" evidence="3">
    <location>
        <begin position="392"/>
        <end position="521"/>
    </location>
</feature>
<feature type="domain" description="Galectin" evidence="3">
    <location>
        <begin position="219"/>
        <end position="348"/>
    </location>
</feature>
<dbReference type="PANTHER" id="PTHR11346:SF32">
    <property type="entry name" value="GALECTIN-4"/>
    <property type="match status" value="1"/>
</dbReference>
<organism evidence="4 5">
    <name type="scientific">Culter alburnus</name>
    <name type="common">Topmouth culter</name>
    <dbReference type="NCBI Taxonomy" id="194366"/>
    <lineage>
        <taxon>Eukaryota</taxon>
        <taxon>Metazoa</taxon>
        <taxon>Chordata</taxon>
        <taxon>Craniata</taxon>
        <taxon>Vertebrata</taxon>
        <taxon>Euteleostomi</taxon>
        <taxon>Actinopterygii</taxon>
        <taxon>Neopterygii</taxon>
        <taxon>Teleostei</taxon>
        <taxon>Ostariophysi</taxon>
        <taxon>Cypriniformes</taxon>
        <taxon>Xenocyprididae</taxon>
        <taxon>Xenocypridinae</taxon>
        <taxon>Culter</taxon>
    </lineage>
</organism>
<dbReference type="FunFam" id="2.60.120.200:FF:000124">
    <property type="entry name" value="Galectin-4"/>
    <property type="match status" value="8"/>
</dbReference>
<dbReference type="InterPro" id="IPR001079">
    <property type="entry name" value="Galectin_CRD"/>
</dbReference>
<feature type="domain" description="Galectin" evidence="3">
    <location>
        <begin position="1084"/>
        <end position="1213"/>
    </location>
</feature>
<protein>
    <recommendedName>
        <fullName evidence="3">Galectin domain-containing protein</fullName>
    </recommendedName>
</protein>
<evidence type="ECO:0000256" key="2">
    <source>
        <dbReference type="ARBA" id="ARBA00022737"/>
    </source>
</evidence>
<feature type="domain" description="Galectin" evidence="3">
    <location>
        <begin position="23"/>
        <end position="152"/>
    </location>
</feature>
<sequence>MSFTFQSSFQSSFETISGFSVPYVSLISGGLKAGKAIFIQGAVPSGSDSFVVNLKCGESEGDDIAFQIKPQFSSNCIVLNSQQNGSWGKEEKLELPLKQGSSFDLLIAVNSENYQVYMSGCEVGRFQHRISLERVIALSVEGDVSLTNVVFTENFAGSSIFGQSVSMIHSQNGTMTFEEHSSVLNGSWSLMGAEHNLSAIQPPAELSLNNPVQNPILPYVGPISGGLREGMALYLQGVVPTNADWFAINFKTGQSEDDDIAFHFNPRMEKNVHMNSFRNGGWGADESFSDNPFKKGQAFEMFIVIKSEGYQVHVNGKEQHTFKHRIQLEKVSALNIIGHVAVNLFGFIQNWSTSSFPTEFTTKIISLGSSRGERSTVQAEILQPVQNPVLPYVGPISGGLREDMALYLQGVVPTNADWFAINFKTGQSEDDDIAFHFNPRMEKNVHMNSFRNGGWGTDESFSDNPFKKGQAFEMFIVIKSEGYQVYVNGKELYMFKHRIQLEKVSALNIIGHVAVNLFGFIQNWSTSSFPTEFTTKIISLGSSRGECSTVQAEILQPVQNPILPYVGPISGGLREGMALYLQGVVPTNADWFAINFKTGQSEDDDIAFHFNPRMEKNVHMNSFRNGGWGADESFSDNPFKKGQAFEMFIVIKSEGYQVHVNGKEQHTFKHRIQLEKVSALNIIGHVAVNLFGFIQNWSTSSFPTEVTTKIISLGSSRGERSTVQAEILQPVQNPVLPYVGPISGGLREDMALYLQGVVPTNADWFAINFKTGQSEDDDIAFHFNPRMEKNVHMNSFRNGGWGTDESFSDNPFKKGQAFEMFIVIKSEGYQVYVNGKELYMFKHRIQLEKVSALNIIGHVAVNLFGFIQNWSTSSFPTEFTTKIISLGSSRGECSTVQAEILQPVQNPILPYVGPISGGLREGMALYLQGVVPTNADWFAINFKTGQSEDDDIAFHFNPRMEKNVHMNSFRNGGWGADESFSDNPFKKGQAFEMFIVIKSEGYQVYVNGKEQYTFKHRIQLEKVSALNIIGDVAVNLFGFIQNWSTSSFPTEVTTKIISLGSSRGERSTVQAEILQPVQNPILPYVGPISGGLREGMALYLQGVVPTNADRFEINFKTGQSKDDDIAFCFNPRMENKVVMNSFRKGGWEADESFSDNPFKKGQAFEMLTVIKSEGYQVYVNGKEQYTFKHRIQLEKVSALNIIGHVAVNLFGFIQNWSTSSFPTEVTTKIISLGSSCGERSTVQAEILQPVQNPILPYVGPISGGLREGMALYLQGVVPTNADRFEINFKTGQSKDDDIAFCFNPRMENKVVMNSFRKGGWEAEESVSDNPFKKGQAFEMLTVIKSEGYQVYVNGKELYMFKHRIPLEKVSTLNINGDVAVNLFGFIHNWSTSSFVTKVKSTITSLDGERSTVQAEILQPVQNPVSDPSFPVTSECTTKCKHLMNSSA</sequence>
<dbReference type="CDD" id="cd00070">
    <property type="entry name" value="GLECT"/>
    <property type="match status" value="8"/>
</dbReference>
<feature type="domain" description="Galectin" evidence="3">
    <location>
        <begin position="565"/>
        <end position="694"/>
    </location>
</feature>
<feature type="domain" description="Galectin" evidence="3">
    <location>
        <begin position="1257"/>
        <end position="1388"/>
    </location>
</feature>